<organism evidence="1 2">
    <name type="scientific">Pseudomonas cuatrocienegasensis</name>
    <dbReference type="NCBI Taxonomy" id="543360"/>
    <lineage>
        <taxon>Bacteria</taxon>
        <taxon>Pseudomonadati</taxon>
        <taxon>Pseudomonadota</taxon>
        <taxon>Gammaproteobacteria</taxon>
        <taxon>Pseudomonadales</taxon>
        <taxon>Pseudomonadaceae</taxon>
        <taxon>Pseudomonas</taxon>
    </lineage>
</organism>
<proteinExistence type="predicted"/>
<dbReference type="EMBL" id="FOFP01000013">
    <property type="protein sequence ID" value="SER01027.1"/>
    <property type="molecule type" value="Genomic_DNA"/>
</dbReference>
<sequence>MQRQPALGIDPGLPLRQLQTQTRRTEGTGDGISRLIIGCQQLQVDNAIAIHLLQQRPTQLLLAPAGRGIHRSQQAVALGRAELQLGIQLPGSALDLQCHPVEQPRTVQPGLQPQLGVFGGR</sequence>
<name>A0ABY1BJL8_9PSED</name>
<gene>
    <name evidence="1" type="ORF">SAMN05216600_11375</name>
</gene>
<protein>
    <submittedName>
        <fullName evidence="1">Uncharacterized protein</fullName>
    </submittedName>
</protein>
<comment type="caution">
    <text evidence="1">The sequence shown here is derived from an EMBL/GenBank/DDBJ whole genome shotgun (WGS) entry which is preliminary data.</text>
</comment>
<dbReference type="Proteomes" id="UP000198512">
    <property type="component" value="Unassembled WGS sequence"/>
</dbReference>
<accession>A0ABY1BJL8</accession>
<evidence type="ECO:0000313" key="2">
    <source>
        <dbReference type="Proteomes" id="UP000198512"/>
    </source>
</evidence>
<evidence type="ECO:0000313" key="1">
    <source>
        <dbReference type="EMBL" id="SER01027.1"/>
    </source>
</evidence>
<reference evidence="1 2" key="1">
    <citation type="submission" date="2016-10" db="EMBL/GenBank/DDBJ databases">
        <authorList>
            <person name="Varghese N."/>
            <person name="Submissions S."/>
        </authorList>
    </citation>
    <scope>NUCLEOTIDE SEQUENCE [LARGE SCALE GENOMIC DNA]</scope>
    <source>
        <strain evidence="1 2">CIP 109853</strain>
    </source>
</reference>
<keyword evidence="2" id="KW-1185">Reference proteome</keyword>